<dbReference type="PANTHER" id="PTHR42735:SF6">
    <property type="entry name" value="SPHINGOSINE-1-PHOSPHATE LYASE 1"/>
    <property type="match status" value="1"/>
</dbReference>
<comment type="pathway">
    <text evidence="4">Sphingolipid metabolism.</text>
</comment>
<gene>
    <name evidence="16" type="ORF">F0M18_16400</name>
</gene>
<name>A0A5B0WQG2_9GAMM</name>
<dbReference type="SUPFAM" id="SSF53383">
    <property type="entry name" value="PLP-dependent transferases"/>
    <property type="match status" value="1"/>
</dbReference>
<proteinExistence type="inferred from homology"/>
<evidence type="ECO:0000256" key="11">
    <source>
        <dbReference type="ARBA" id="ARBA00023136"/>
    </source>
</evidence>
<dbReference type="Gene3D" id="3.40.640.10">
    <property type="entry name" value="Type I PLP-dependent aspartate aminotransferase-like (Major domain)"/>
    <property type="match status" value="1"/>
</dbReference>
<keyword evidence="10" id="KW-0443">Lipid metabolism</keyword>
<reference evidence="16 17" key="1">
    <citation type="submission" date="2019-09" db="EMBL/GenBank/DDBJ databases">
        <authorList>
            <person name="Chen X.-Y."/>
        </authorList>
    </citation>
    <scope>NUCLEOTIDE SEQUENCE [LARGE SCALE GENOMIC DNA]</scope>
    <source>
        <strain evidence="16 17">NY5</strain>
    </source>
</reference>
<comment type="cofactor">
    <cofactor evidence="1 14 15">
        <name>pyridoxal 5'-phosphate</name>
        <dbReference type="ChEBI" id="CHEBI:597326"/>
    </cofactor>
</comment>
<accession>A0A5B0WQG2</accession>
<dbReference type="Pfam" id="PF00282">
    <property type="entry name" value="Pyridoxal_deC"/>
    <property type="match status" value="1"/>
</dbReference>
<comment type="similarity">
    <text evidence="13">Belongs to the group II decarboxylase family. Sphingosine-1-phosphate lyase subfamily.</text>
</comment>
<dbReference type="FunFam" id="3.40.640.10:FF:000020">
    <property type="entry name" value="sphingosine-1-phosphate lyase 1"/>
    <property type="match status" value="1"/>
</dbReference>
<evidence type="ECO:0000256" key="1">
    <source>
        <dbReference type="ARBA" id="ARBA00001933"/>
    </source>
</evidence>
<keyword evidence="11" id="KW-0472">Membrane</keyword>
<dbReference type="GO" id="GO:0030170">
    <property type="term" value="F:pyridoxal phosphate binding"/>
    <property type="evidence" value="ECO:0007669"/>
    <property type="project" value="InterPro"/>
</dbReference>
<evidence type="ECO:0000256" key="7">
    <source>
        <dbReference type="ARBA" id="ARBA00022898"/>
    </source>
</evidence>
<keyword evidence="8" id="KW-0746">Sphingolipid metabolism</keyword>
<dbReference type="EMBL" id="VTUX01000008">
    <property type="protein sequence ID" value="KAA1189252.1"/>
    <property type="molecule type" value="Genomic_DNA"/>
</dbReference>
<keyword evidence="16" id="KW-0032">Aminotransferase</keyword>
<evidence type="ECO:0000256" key="13">
    <source>
        <dbReference type="ARBA" id="ARBA00038302"/>
    </source>
</evidence>
<feature type="modified residue" description="N6-(pyridoxal phosphate)lysine" evidence="14">
    <location>
        <position position="242"/>
    </location>
</feature>
<evidence type="ECO:0000256" key="15">
    <source>
        <dbReference type="RuleBase" id="RU000382"/>
    </source>
</evidence>
<dbReference type="InterPro" id="IPR015424">
    <property type="entry name" value="PyrdxlP-dep_Trfase"/>
</dbReference>
<evidence type="ECO:0000256" key="9">
    <source>
        <dbReference type="ARBA" id="ARBA00022989"/>
    </source>
</evidence>
<dbReference type="InterPro" id="IPR015422">
    <property type="entry name" value="PyrdxlP-dep_Trfase_small"/>
</dbReference>
<keyword evidence="6" id="KW-0256">Endoplasmic reticulum</keyword>
<keyword evidence="5" id="KW-0812">Transmembrane</keyword>
<evidence type="ECO:0000256" key="2">
    <source>
        <dbReference type="ARBA" id="ARBA00004389"/>
    </source>
</evidence>
<dbReference type="InterPro" id="IPR050477">
    <property type="entry name" value="GrpII_AminoAcid_Decarb"/>
</dbReference>
<keyword evidence="17" id="KW-1185">Reference proteome</keyword>
<dbReference type="Proteomes" id="UP000323708">
    <property type="component" value="Unassembled WGS sequence"/>
</dbReference>
<keyword evidence="9" id="KW-1133">Transmembrane helix</keyword>
<sequence>MHKAMPEQGRESEQILAELEAFKEQDPKYKDGRVWSLVYYLDEQHSDFLKQSYHSYACENGLNPGAFKSLKKIETEVISATADILNGTEEVCGVVTSGGTESCLMAVKTYRDMARDQRGVKKPEMIMPVTAHVAWFKASEYFGVKIRLVPLKKDFTPDLKKLKRLINRNTVMILGSAPEYPHGTIDPIEAMGAIAQKKNIPLHVDACVGGFILPFMAMNGEDIPPWDYRVPGVTSISADIHKYGYAAKGASTITYRNLDYLRYQMFAYENWPGGVFASSALLGTRPGGAYAAAWGVIQYFGREGYRQLARDTLEAVNRLKAGIAAIPELEVMGQPQGPLFSYRSNDPEVNIYAVGDQMDAHGWQVNRNQNPPGLHAMVTAQHLQVVDQYLEDLRAAVAAVKADPALAQQGGAATYGMMAHVPLRGMVKKKVLEMYSEQYRAGGGELDLKSGAAAGDGLLDRLVKRYVDYKSRKAGT</sequence>
<dbReference type="AlphaFoldDB" id="A0A5B0WQG2"/>
<dbReference type="InterPro" id="IPR002129">
    <property type="entry name" value="PyrdxlP-dep_de-COase"/>
</dbReference>
<dbReference type="GO" id="GO:0019752">
    <property type="term" value="P:carboxylic acid metabolic process"/>
    <property type="evidence" value="ECO:0007669"/>
    <property type="project" value="InterPro"/>
</dbReference>
<evidence type="ECO:0000313" key="17">
    <source>
        <dbReference type="Proteomes" id="UP000323708"/>
    </source>
</evidence>
<evidence type="ECO:0000313" key="16">
    <source>
        <dbReference type="EMBL" id="KAA1189252.1"/>
    </source>
</evidence>
<evidence type="ECO:0000256" key="6">
    <source>
        <dbReference type="ARBA" id="ARBA00022824"/>
    </source>
</evidence>
<dbReference type="PANTHER" id="PTHR42735">
    <property type="match status" value="1"/>
</dbReference>
<keyword evidence="16" id="KW-0808">Transferase</keyword>
<evidence type="ECO:0000256" key="5">
    <source>
        <dbReference type="ARBA" id="ARBA00022692"/>
    </source>
</evidence>
<evidence type="ECO:0000256" key="8">
    <source>
        <dbReference type="ARBA" id="ARBA00022919"/>
    </source>
</evidence>
<dbReference type="Gene3D" id="6.10.140.2150">
    <property type="match status" value="1"/>
</dbReference>
<evidence type="ECO:0000256" key="3">
    <source>
        <dbReference type="ARBA" id="ARBA00004760"/>
    </source>
</evidence>
<comment type="caution">
    <text evidence="16">The sequence shown here is derived from an EMBL/GenBank/DDBJ whole genome shotgun (WGS) entry which is preliminary data.</text>
</comment>
<dbReference type="GO" id="GO:0016830">
    <property type="term" value="F:carbon-carbon lyase activity"/>
    <property type="evidence" value="ECO:0007669"/>
    <property type="project" value="InterPro"/>
</dbReference>
<dbReference type="GO" id="GO:0008483">
    <property type="term" value="F:transaminase activity"/>
    <property type="evidence" value="ECO:0007669"/>
    <property type="project" value="UniProtKB-KW"/>
</dbReference>
<dbReference type="RefSeq" id="WP_149612550.1">
    <property type="nucleotide sequence ID" value="NZ_VTUX01000008.1"/>
</dbReference>
<evidence type="ECO:0000256" key="14">
    <source>
        <dbReference type="PIRSR" id="PIRSR602129-50"/>
    </source>
</evidence>
<organism evidence="16 17">
    <name type="scientific">Pseudohalioglobus sediminis</name>
    <dbReference type="NCBI Taxonomy" id="2606449"/>
    <lineage>
        <taxon>Bacteria</taxon>
        <taxon>Pseudomonadati</taxon>
        <taxon>Pseudomonadota</taxon>
        <taxon>Gammaproteobacteria</taxon>
        <taxon>Cellvibrionales</taxon>
        <taxon>Halieaceae</taxon>
        <taxon>Pseudohalioglobus</taxon>
    </lineage>
</organism>
<evidence type="ECO:0000256" key="4">
    <source>
        <dbReference type="ARBA" id="ARBA00004991"/>
    </source>
</evidence>
<protein>
    <submittedName>
        <fullName evidence="16">Aspartate aminotransferase family protein</fullName>
    </submittedName>
</protein>
<comment type="subcellular location">
    <subcellularLocation>
        <location evidence="2">Endoplasmic reticulum membrane</location>
        <topology evidence="2">Single-pass membrane protein</topology>
    </subcellularLocation>
</comment>
<dbReference type="GO" id="GO:0006665">
    <property type="term" value="P:sphingolipid metabolic process"/>
    <property type="evidence" value="ECO:0007669"/>
    <property type="project" value="UniProtKB-KW"/>
</dbReference>
<evidence type="ECO:0000256" key="10">
    <source>
        <dbReference type="ARBA" id="ARBA00023098"/>
    </source>
</evidence>
<dbReference type="GO" id="GO:0016020">
    <property type="term" value="C:membrane"/>
    <property type="evidence" value="ECO:0007669"/>
    <property type="project" value="GOC"/>
</dbReference>
<keyword evidence="7 14" id="KW-0663">Pyridoxal phosphate</keyword>
<comment type="pathway">
    <text evidence="3">Lipid metabolism; sphingolipid metabolism.</text>
</comment>
<keyword evidence="12 15" id="KW-0456">Lyase</keyword>
<evidence type="ECO:0000256" key="12">
    <source>
        <dbReference type="ARBA" id="ARBA00023239"/>
    </source>
</evidence>
<dbReference type="InterPro" id="IPR015421">
    <property type="entry name" value="PyrdxlP-dep_Trfase_major"/>
</dbReference>
<dbReference type="Gene3D" id="3.90.1150.10">
    <property type="entry name" value="Aspartate Aminotransferase, domain 1"/>
    <property type="match status" value="1"/>
</dbReference>